<keyword evidence="3" id="KW-1185">Reference proteome</keyword>
<dbReference type="STRING" id="435880.SAMN04487988_1093"/>
<gene>
    <name evidence="2" type="ORF">SAMN04487988_1093</name>
</gene>
<evidence type="ECO:0000313" key="3">
    <source>
        <dbReference type="Proteomes" id="UP000199642"/>
    </source>
</evidence>
<dbReference type="InterPro" id="IPR011659">
    <property type="entry name" value="WD40"/>
</dbReference>
<accession>A0A1I2V5E5</accession>
<dbReference type="Gene3D" id="2.60.40.10">
    <property type="entry name" value="Immunoglobulins"/>
    <property type="match status" value="1"/>
</dbReference>
<dbReference type="Gene3D" id="2.120.10.30">
    <property type="entry name" value="TolB, C-terminal domain"/>
    <property type="match status" value="1"/>
</dbReference>
<reference evidence="3" key="1">
    <citation type="submission" date="2016-10" db="EMBL/GenBank/DDBJ databases">
        <authorList>
            <person name="Varghese N."/>
            <person name="Submissions S."/>
        </authorList>
    </citation>
    <scope>NUCLEOTIDE SEQUENCE [LARGE SCALE GENOMIC DNA]</scope>
    <source>
        <strain evidence="3">DSM 19315</strain>
    </source>
</reference>
<feature type="region of interest" description="Disordered" evidence="1">
    <location>
        <begin position="600"/>
        <end position="621"/>
    </location>
</feature>
<sequence>MKSKLHSILICLFFTVLSSFLWVGTAISAYSQGFNDNEWIFGYCESGGDNNYLSFGKGTSATVQTLPDGIILDAQSNTVAIDPITGQPLFYSNGSLVYDYNGNVIQGQVGNLNGPIDSRQQVATGFLEYEPDGEKLFYLFYVSPGGQLLYTQIDMNAPGQATGNEPPLGEITEQDQAIGNAQGAILVVKTAASPSYLISFDGGQLISRRLENTAGSFSQTDTENIPFTPKAIIFDPDQEKLILIPENPDEDILVLDFDTASGNFGSAEAISQSGGSENIEGASFSPDGNFIYFSRGNQLFRVPSNDLAATPEEIPLDPQPSSIYDLKFGPDGQLYYIYEETDGGPQLIGRVTNPEEEDLTLIDVEEDPFTGTDFCGTVFPTFGPNADISASVDFTWQPEEPCANNPIQLTSEITPENYQPVSFNWEFSPPLTDSDGNPVPADYNQEHFLVPADAATGQSINVTLTVEFADGSNSTDSNSITLTENNLEANFTPQDTTICEGQCVDIGALLEAQNTAGQQDGEAPPTGGGDNYEYFWSNYKEEGWTSRQENEVCLPGTYWALVREPGSSCYAYAEINVKVWDLQDQSNGIWYFGDGAGLNFNPDPDDPNAPTPRPIESPHPQDIPAGTTTITDSSGEVLFFTDGESVWDLNGQLMANGDSIGGSNDASQSVIAIGVPNEQTLFYLFTTQTTADGNNEVRYSLVDIKSENPTGVGNVVSKDNFLFSPSTEQSAAFANGDTTWVVFHELGNNTFRAYPVSQEGIGQPILSSVGSNHGFNSGVGSMKFSPEGDQLAVTISEGGCNRLEIFDFDADTGELTEYALLDLGCDGEVYGLEFSDSGEKIFVSYRNGGPGIEEFNIKPVENDDPDATSCPACFDNADTADQRESCILSTRNAISGTGSLDLGALQIGPDGNVYAAVVGSNQIGQIAVGSGCNATSTFNQDSVEPMPGTTNLGLPAFAQNSGSSIPEPSLVAPERLCLDPEDGATATIEGGGEPDIDSYFWTITRDDGTVILDNFGGPGDQFQNLEQIFDEPGIYTVNLNVTRCATEDYFDEDIEIEVVAPPTLTLESDVTLCAEEPVTLTAIEGYDPAEELYDFQWTNAAGQILGDENSNSITVTEESIYSVSVSYRLPEDLTDEEALLFETCPAEAEVFVGPAFEFDINQDAQEVCYEEVLVTFAPDTPLSGQWEYELNQDGNRVSLGEFFELELWVNNLPGPGDYEIYFLAEDPILEGCTIEKRMELRVNELPALTTTPLNPATDCSTADGSFEIEMQADADEVLIVETGETFTSVNAGEIFSITGLLPGNYTVEASNSAGCTFTSTGSVENLNPPSGFEFTVTPIDETCDANGVASGAIQLDFTAGVPVSGTVEILSQGDGQVYTVDFTDQTSIQVPVLDGSYTVEVIAAGCAIPDPDTYPVGDIQPVQFSVPLQLEACESFTFSPEFEDSDLIFELTFEDGSIVDPIDAATWEYTLTQSGSYSMVATDPDGVDCPRERTFALDITGPLDYEVSNPIVDCQEGVRYEAILNNANPDEVTFLWRDNLGVIVGRRQTFTPSVEGDYTLEVQRNTGGLCTSPEIPFSAITLTEDVDVSLDLVPFCGDLVSTTITVDADLDTVEGIEWYRVEGGTRTRIFEWDGLPIVDVANEGTYEVVLRSEAGCDIGRANTTVIKSSIIAPIVPDDFTICAIEGVTQSIDPGEYDNYSWLLNGEEVSQDAIFTPTDPGVYELIVSDNVGCEFVESFEVFEDCNLKVSFPTGVVLDDPERNFILYANEYIDEAEVFIFNRWGELIFHCEHENLEPAQPFCPWDGQYNGNFVPNGTYAVVVKFTSRDQNKTEQITSAITIIQ</sequence>
<dbReference type="Pfam" id="PF07676">
    <property type="entry name" value="PD40"/>
    <property type="match status" value="1"/>
</dbReference>
<dbReference type="RefSeq" id="WP_092792201.1">
    <property type="nucleotide sequence ID" value="NZ_FOPC01000009.1"/>
</dbReference>
<dbReference type="SUPFAM" id="SSF50969">
    <property type="entry name" value="YVTN repeat-like/Quinoprotein amine dehydrogenase"/>
    <property type="match status" value="1"/>
</dbReference>
<organism evidence="2 3">
    <name type="scientific">Algoriphagus hitonicola</name>
    <dbReference type="NCBI Taxonomy" id="435880"/>
    <lineage>
        <taxon>Bacteria</taxon>
        <taxon>Pseudomonadati</taxon>
        <taxon>Bacteroidota</taxon>
        <taxon>Cytophagia</taxon>
        <taxon>Cytophagales</taxon>
        <taxon>Cyclobacteriaceae</taxon>
        <taxon>Algoriphagus</taxon>
    </lineage>
</organism>
<protein>
    <submittedName>
        <fullName evidence="2">WD40-like Beta Propeller Repeat</fullName>
    </submittedName>
</protein>
<dbReference type="InterPro" id="IPR013783">
    <property type="entry name" value="Ig-like_fold"/>
</dbReference>
<dbReference type="OrthoDB" id="9765926at2"/>
<name>A0A1I2V5E5_9BACT</name>
<evidence type="ECO:0000256" key="1">
    <source>
        <dbReference type="SAM" id="MobiDB-lite"/>
    </source>
</evidence>
<dbReference type="Proteomes" id="UP000199642">
    <property type="component" value="Unassembled WGS sequence"/>
</dbReference>
<evidence type="ECO:0000313" key="2">
    <source>
        <dbReference type="EMBL" id="SFG84253.1"/>
    </source>
</evidence>
<feature type="compositionally biased region" description="Pro residues" evidence="1">
    <location>
        <begin position="607"/>
        <end position="617"/>
    </location>
</feature>
<dbReference type="InterPro" id="IPR011044">
    <property type="entry name" value="Quino_amine_DH_bsu"/>
</dbReference>
<proteinExistence type="predicted"/>
<dbReference type="Pfam" id="PF13585">
    <property type="entry name" value="CHU_C"/>
    <property type="match status" value="1"/>
</dbReference>
<dbReference type="SUPFAM" id="SSF82171">
    <property type="entry name" value="DPP6 N-terminal domain-like"/>
    <property type="match status" value="1"/>
</dbReference>
<dbReference type="EMBL" id="FOPC01000009">
    <property type="protein sequence ID" value="SFG84253.1"/>
    <property type="molecule type" value="Genomic_DNA"/>
</dbReference>
<dbReference type="InterPro" id="IPR011042">
    <property type="entry name" value="6-blade_b-propeller_TolB-like"/>
</dbReference>